<gene>
    <name evidence="1" type="ORF">ACN38_g12917</name>
</gene>
<evidence type="ECO:0000313" key="2">
    <source>
        <dbReference type="Proteomes" id="UP000037696"/>
    </source>
</evidence>
<accession>A0A0M8NSF2</accession>
<organism evidence="1 2">
    <name type="scientific">Penicillium nordicum</name>
    <dbReference type="NCBI Taxonomy" id="229535"/>
    <lineage>
        <taxon>Eukaryota</taxon>
        <taxon>Fungi</taxon>
        <taxon>Dikarya</taxon>
        <taxon>Ascomycota</taxon>
        <taxon>Pezizomycotina</taxon>
        <taxon>Eurotiomycetes</taxon>
        <taxon>Eurotiomycetidae</taxon>
        <taxon>Eurotiales</taxon>
        <taxon>Aspergillaceae</taxon>
        <taxon>Penicillium</taxon>
    </lineage>
</organism>
<sequence length="19" mass="1925">MTKFKVGRSKSDDVVGGGG</sequence>
<proteinExistence type="predicted"/>
<comment type="caution">
    <text evidence="1">The sequence shown here is derived from an EMBL/GenBank/DDBJ whole genome shotgun (WGS) entry which is preliminary data.</text>
</comment>
<evidence type="ECO:0000313" key="1">
    <source>
        <dbReference type="EMBL" id="KOS36347.1"/>
    </source>
</evidence>
<protein>
    <submittedName>
        <fullName evidence="1">Uncharacterized protein</fullName>
    </submittedName>
</protein>
<feature type="non-terminal residue" evidence="1">
    <location>
        <position position="19"/>
    </location>
</feature>
<keyword evidence="2" id="KW-1185">Reference proteome</keyword>
<dbReference type="EMBL" id="LHQQ01000482">
    <property type="protein sequence ID" value="KOS36347.1"/>
    <property type="molecule type" value="Genomic_DNA"/>
</dbReference>
<dbReference type="Proteomes" id="UP000037696">
    <property type="component" value="Unassembled WGS sequence"/>
</dbReference>
<dbReference type="AlphaFoldDB" id="A0A0M8NSF2"/>
<reference evidence="1 2" key="1">
    <citation type="submission" date="2015-08" db="EMBL/GenBank/DDBJ databases">
        <title>Genome sequencing of Penicillium nordicum.</title>
        <authorList>
            <person name="Nguyen H.D."/>
            <person name="Seifert K.A."/>
        </authorList>
    </citation>
    <scope>NUCLEOTIDE SEQUENCE [LARGE SCALE GENOMIC DNA]</scope>
    <source>
        <strain evidence="1 2">DAOMC 185683</strain>
    </source>
</reference>
<name>A0A0M8NSF2_9EURO</name>